<keyword evidence="2 7" id="KW-0813">Transport</keyword>
<feature type="compositionally biased region" description="Basic residues" evidence="8">
    <location>
        <begin position="23"/>
        <end position="34"/>
    </location>
</feature>
<name>A0A7D5EW02_9MICO</name>
<keyword evidence="4 7" id="KW-0812">Transmembrane</keyword>
<dbReference type="PANTHER" id="PTHR30193">
    <property type="entry name" value="ABC TRANSPORTER PERMEASE PROTEIN"/>
    <property type="match status" value="1"/>
</dbReference>
<sequence length="327" mass="35193">MSVTLSTPPVADAAPTPLPPRLRTPRGGRGRGRSARATPYLMMVPAIVLFVAFFVIPLAYAVFLSFQTRSVAGGSAYGRREQVFAGLDNYAAALSNPELLASFGRLAVYGVVVVPLTLLLALAFALLLDHPRTTLASPSRIAILLPYAVPGVIASLLWGFLYLPSTTPFNAVTGIFGIPPTDFLGYPEVFGSLANIAIWGHVGFNMIIMFTALRAVPAEIYDSARVDGCSEWQIAWKIKIPLIAPALVLSGLFAFIGTLQVYSEPTILRTLTSSISSTFFPLMSIYRDAFHTDNVYGAAATSVVLAIGTLVVSLLVLKFFQRRAFTE</sequence>
<dbReference type="GO" id="GO:0005886">
    <property type="term" value="C:plasma membrane"/>
    <property type="evidence" value="ECO:0007669"/>
    <property type="project" value="UniProtKB-SubCell"/>
</dbReference>
<dbReference type="CDD" id="cd06261">
    <property type="entry name" value="TM_PBP2"/>
    <property type="match status" value="1"/>
</dbReference>
<feature type="transmembrane region" description="Helical" evidence="7">
    <location>
        <begin position="40"/>
        <end position="63"/>
    </location>
</feature>
<protein>
    <submittedName>
        <fullName evidence="10">Sugar ABC transporter permease</fullName>
    </submittedName>
</protein>
<evidence type="ECO:0000256" key="2">
    <source>
        <dbReference type="ARBA" id="ARBA00022448"/>
    </source>
</evidence>
<gene>
    <name evidence="10" type="ORF">HW566_05100</name>
</gene>
<evidence type="ECO:0000256" key="7">
    <source>
        <dbReference type="RuleBase" id="RU363032"/>
    </source>
</evidence>
<comment type="subcellular location">
    <subcellularLocation>
        <location evidence="1 7">Cell membrane</location>
        <topology evidence="1 7">Multi-pass membrane protein</topology>
    </subcellularLocation>
</comment>
<feature type="region of interest" description="Disordered" evidence="8">
    <location>
        <begin position="1"/>
        <end position="34"/>
    </location>
</feature>
<dbReference type="InterPro" id="IPR000515">
    <property type="entry name" value="MetI-like"/>
</dbReference>
<evidence type="ECO:0000313" key="10">
    <source>
        <dbReference type="EMBL" id="QLD11206.1"/>
    </source>
</evidence>
<evidence type="ECO:0000256" key="1">
    <source>
        <dbReference type="ARBA" id="ARBA00004651"/>
    </source>
</evidence>
<feature type="transmembrane region" description="Helical" evidence="7">
    <location>
        <begin position="295"/>
        <end position="317"/>
    </location>
</feature>
<feature type="transmembrane region" description="Helical" evidence="7">
    <location>
        <begin position="141"/>
        <end position="163"/>
    </location>
</feature>
<keyword evidence="5 7" id="KW-1133">Transmembrane helix</keyword>
<accession>A0A7D5EW02</accession>
<evidence type="ECO:0000259" key="9">
    <source>
        <dbReference type="PROSITE" id="PS50928"/>
    </source>
</evidence>
<dbReference type="PROSITE" id="PS50928">
    <property type="entry name" value="ABC_TM1"/>
    <property type="match status" value="1"/>
</dbReference>
<evidence type="ECO:0000256" key="6">
    <source>
        <dbReference type="ARBA" id="ARBA00023136"/>
    </source>
</evidence>
<evidence type="ECO:0000256" key="4">
    <source>
        <dbReference type="ARBA" id="ARBA00022692"/>
    </source>
</evidence>
<feature type="transmembrane region" description="Helical" evidence="7">
    <location>
        <begin position="106"/>
        <end position="129"/>
    </location>
</feature>
<organism evidence="10 11">
    <name type="scientific">Microbacterium oleivorans</name>
    <dbReference type="NCBI Taxonomy" id="273677"/>
    <lineage>
        <taxon>Bacteria</taxon>
        <taxon>Bacillati</taxon>
        <taxon>Actinomycetota</taxon>
        <taxon>Actinomycetes</taxon>
        <taxon>Micrococcales</taxon>
        <taxon>Microbacteriaceae</taxon>
        <taxon>Microbacterium</taxon>
    </lineage>
</organism>
<dbReference type="GO" id="GO:0055085">
    <property type="term" value="P:transmembrane transport"/>
    <property type="evidence" value="ECO:0007669"/>
    <property type="project" value="InterPro"/>
</dbReference>
<evidence type="ECO:0000256" key="3">
    <source>
        <dbReference type="ARBA" id="ARBA00022475"/>
    </source>
</evidence>
<dbReference type="Gene3D" id="1.10.3720.10">
    <property type="entry name" value="MetI-like"/>
    <property type="match status" value="1"/>
</dbReference>
<feature type="domain" description="ABC transmembrane type-1" evidence="9">
    <location>
        <begin position="103"/>
        <end position="316"/>
    </location>
</feature>
<dbReference type="InterPro" id="IPR051393">
    <property type="entry name" value="ABC_transporter_permease"/>
</dbReference>
<evidence type="ECO:0000313" key="11">
    <source>
        <dbReference type="Proteomes" id="UP000509638"/>
    </source>
</evidence>
<proteinExistence type="inferred from homology"/>
<reference evidence="10 11" key="1">
    <citation type="submission" date="2020-06" db="EMBL/GenBank/DDBJ databases">
        <authorList>
            <person name="Jo H."/>
        </authorList>
    </citation>
    <scope>NUCLEOTIDE SEQUENCE [LARGE SCALE GENOMIC DNA]</scope>
    <source>
        <strain evidence="10 11">I46</strain>
    </source>
</reference>
<dbReference type="Pfam" id="PF00528">
    <property type="entry name" value="BPD_transp_1"/>
    <property type="match status" value="1"/>
</dbReference>
<feature type="transmembrane region" description="Helical" evidence="7">
    <location>
        <begin position="242"/>
        <end position="262"/>
    </location>
</feature>
<dbReference type="EMBL" id="CP058316">
    <property type="protein sequence ID" value="QLD11206.1"/>
    <property type="molecule type" value="Genomic_DNA"/>
</dbReference>
<dbReference type="PANTHER" id="PTHR30193:SF41">
    <property type="entry name" value="DIACETYLCHITOBIOSE UPTAKE SYSTEM PERMEASE PROTEIN NGCF"/>
    <property type="match status" value="1"/>
</dbReference>
<dbReference type="SUPFAM" id="SSF161098">
    <property type="entry name" value="MetI-like"/>
    <property type="match status" value="1"/>
</dbReference>
<keyword evidence="3" id="KW-1003">Cell membrane</keyword>
<dbReference type="AlphaFoldDB" id="A0A7D5EW02"/>
<evidence type="ECO:0000256" key="5">
    <source>
        <dbReference type="ARBA" id="ARBA00022989"/>
    </source>
</evidence>
<keyword evidence="6 7" id="KW-0472">Membrane</keyword>
<dbReference type="RefSeq" id="WP_178010966.1">
    <property type="nucleotide sequence ID" value="NZ_CP058316.1"/>
</dbReference>
<dbReference type="Proteomes" id="UP000509638">
    <property type="component" value="Chromosome"/>
</dbReference>
<evidence type="ECO:0000256" key="8">
    <source>
        <dbReference type="SAM" id="MobiDB-lite"/>
    </source>
</evidence>
<comment type="similarity">
    <text evidence="7">Belongs to the binding-protein-dependent transport system permease family.</text>
</comment>
<dbReference type="InterPro" id="IPR035906">
    <property type="entry name" value="MetI-like_sf"/>
</dbReference>